<evidence type="ECO:0000256" key="3">
    <source>
        <dbReference type="SAM" id="MobiDB-lite"/>
    </source>
</evidence>
<dbReference type="PANTHER" id="PTHR22881:SF27">
    <property type="entry name" value="BROMODOMAIN CONTAINING 7_9"/>
    <property type="match status" value="1"/>
</dbReference>
<keyword evidence="1 2" id="KW-0103">Bromodomain</keyword>
<feature type="non-terminal residue" evidence="5">
    <location>
        <position position="154"/>
    </location>
</feature>
<accession>A0A0B7C2H3</accession>
<feature type="domain" description="Bromo" evidence="4">
    <location>
        <begin position="104"/>
        <end position="154"/>
    </location>
</feature>
<protein>
    <recommendedName>
        <fullName evidence="4">Bromo domain-containing protein</fullName>
    </recommendedName>
</protein>
<evidence type="ECO:0000256" key="1">
    <source>
        <dbReference type="ARBA" id="ARBA00023117"/>
    </source>
</evidence>
<dbReference type="EMBL" id="HACG01052783">
    <property type="protein sequence ID" value="CEK99654.1"/>
    <property type="molecule type" value="Transcribed_RNA"/>
</dbReference>
<gene>
    <name evidence="5" type="primary">ORF221800</name>
</gene>
<feature type="compositionally biased region" description="Polar residues" evidence="3">
    <location>
        <begin position="42"/>
        <end position="54"/>
    </location>
</feature>
<dbReference type="SUPFAM" id="SSF47370">
    <property type="entry name" value="Bromodomain"/>
    <property type="match status" value="1"/>
</dbReference>
<organism evidence="5">
    <name type="scientific">Arion vulgaris</name>
    <dbReference type="NCBI Taxonomy" id="1028688"/>
    <lineage>
        <taxon>Eukaryota</taxon>
        <taxon>Metazoa</taxon>
        <taxon>Spiralia</taxon>
        <taxon>Lophotrochozoa</taxon>
        <taxon>Mollusca</taxon>
        <taxon>Gastropoda</taxon>
        <taxon>Heterobranchia</taxon>
        <taxon>Euthyneura</taxon>
        <taxon>Panpulmonata</taxon>
        <taxon>Eupulmonata</taxon>
        <taxon>Stylommatophora</taxon>
        <taxon>Helicina</taxon>
        <taxon>Arionoidea</taxon>
        <taxon>Arionidae</taxon>
        <taxon>Arion</taxon>
    </lineage>
</organism>
<dbReference type="CDD" id="cd04369">
    <property type="entry name" value="Bromodomain"/>
    <property type="match status" value="1"/>
</dbReference>
<dbReference type="InterPro" id="IPR036427">
    <property type="entry name" value="Bromodomain-like_sf"/>
</dbReference>
<dbReference type="Gene3D" id="1.20.920.10">
    <property type="entry name" value="Bromodomain-like"/>
    <property type="match status" value="1"/>
</dbReference>
<proteinExistence type="predicted"/>
<dbReference type="PROSITE" id="PS50014">
    <property type="entry name" value="BROMODOMAIN_2"/>
    <property type="match status" value="1"/>
</dbReference>
<dbReference type="Pfam" id="PF00439">
    <property type="entry name" value="Bromodomain"/>
    <property type="match status" value="1"/>
</dbReference>
<evidence type="ECO:0000313" key="5">
    <source>
        <dbReference type="EMBL" id="CEK99654.1"/>
    </source>
</evidence>
<dbReference type="InterPro" id="IPR001487">
    <property type="entry name" value="Bromodomain"/>
</dbReference>
<evidence type="ECO:0000259" key="4">
    <source>
        <dbReference type="PROSITE" id="PS50014"/>
    </source>
</evidence>
<dbReference type="AlphaFoldDB" id="A0A0B7C2H3"/>
<dbReference type="PRINTS" id="PR00503">
    <property type="entry name" value="BROMODOMAIN"/>
</dbReference>
<name>A0A0B7C2H3_9EUPU</name>
<feature type="non-terminal residue" evidence="5">
    <location>
        <position position="1"/>
    </location>
</feature>
<evidence type="ECO:0000256" key="2">
    <source>
        <dbReference type="PROSITE-ProRule" id="PRU00035"/>
    </source>
</evidence>
<dbReference type="PANTHER" id="PTHR22881">
    <property type="entry name" value="BROMODOMAIN CONTAINING PROTEIN"/>
    <property type="match status" value="1"/>
</dbReference>
<sequence length="154" mass="16997">EEDSEPISTDKLQDSDVTDSLQSQQDAVIIHSDDAGTGGSDIDSQSDGLMSSDPSCIVRSSKRKRKHPSGLDEPLQAAPGSWVKVAASLLLKVARFKGSPRDKNEIPAAEWFTFPVDPLDAPDYYTVIQNPMDFSTMRKKLETGQYSNFEEFQL</sequence>
<reference evidence="5" key="1">
    <citation type="submission" date="2014-12" db="EMBL/GenBank/DDBJ databases">
        <title>Insight into the proteome of Arion vulgaris.</title>
        <authorList>
            <person name="Aradska J."/>
            <person name="Bulat T."/>
            <person name="Smidak R."/>
            <person name="Sarate P."/>
            <person name="Gangsoo J."/>
            <person name="Sialana F."/>
            <person name="Bilban M."/>
            <person name="Lubec G."/>
        </authorList>
    </citation>
    <scope>NUCLEOTIDE SEQUENCE</scope>
    <source>
        <tissue evidence="5">Skin</tissue>
    </source>
</reference>
<dbReference type="InterPro" id="IPR051831">
    <property type="entry name" value="Bromodomain_contain_prot"/>
</dbReference>
<feature type="region of interest" description="Disordered" evidence="3">
    <location>
        <begin position="1"/>
        <end position="76"/>
    </location>
</feature>